<dbReference type="Pfam" id="PF05658">
    <property type="entry name" value="YadA_head"/>
    <property type="match status" value="3"/>
</dbReference>
<feature type="domain" description="Trimeric autotransporter adhesin YadA-like C-terminal membrane anchor" evidence="12">
    <location>
        <begin position="1404"/>
        <end position="1464"/>
    </location>
</feature>
<evidence type="ECO:0000313" key="17">
    <source>
        <dbReference type="Proteomes" id="UP000254603"/>
    </source>
</evidence>
<feature type="domain" description="Trimeric autotransporter adhesin YadA-like head" evidence="13">
    <location>
        <begin position="413"/>
        <end position="437"/>
    </location>
</feature>
<dbReference type="InterPro" id="IPR045584">
    <property type="entry name" value="Pilin-like"/>
</dbReference>
<evidence type="ECO:0000259" key="12">
    <source>
        <dbReference type="Pfam" id="PF03895"/>
    </source>
</evidence>
<feature type="domain" description="Trimeric autotransporter adhesin YadA-like stalk" evidence="14">
    <location>
        <begin position="977"/>
        <end position="1012"/>
    </location>
</feature>
<dbReference type="Pfam" id="PF05662">
    <property type="entry name" value="YadA_stalk"/>
    <property type="match status" value="7"/>
</dbReference>
<dbReference type="Gene3D" id="3.30.1300.30">
    <property type="entry name" value="GSPII I/J protein-like"/>
    <property type="match status" value="1"/>
</dbReference>
<feature type="domain" description="Trimeric autotransporter adhesin YadA-like head" evidence="13">
    <location>
        <begin position="246"/>
        <end position="271"/>
    </location>
</feature>
<evidence type="ECO:0000256" key="11">
    <source>
        <dbReference type="SAM" id="MobiDB-lite"/>
    </source>
</evidence>
<evidence type="ECO:0000256" key="1">
    <source>
        <dbReference type="ARBA" id="ARBA00004241"/>
    </source>
</evidence>
<dbReference type="SUPFAM" id="SSF101967">
    <property type="entry name" value="Adhesin YadA, collagen-binding domain"/>
    <property type="match status" value="8"/>
</dbReference>
<dbReference type="GO" id="GO:0009279">
    <property type="term" value="C:cell outer membrane"/>
    <property type="evidence" value="ECO:0007669"/>
    <property type="project" value="UniProtKB-SubCell"/>
</dbReference>
<dbReference type="Gene3D" id="1.20.5.170">
    <property type="match status" value="3"/>
</dbReference>
<comment type="similarity">
    <text evidence="3">Belongs to the autotransporter-2 (AT-2) (TC 1.B.40) family.</text>
</comment>
<dbReference type="Pfam" id="PF03895">
    <property type="entry name" value="YadA_anchor"/>
    <property type="match status" value="1"/>
</dbReference>
<keyword evidence="10" id="KW-0998">Cell outer membrane</keyword>
<feature type="compositionally biased region" description="Low complexity" evidence="11">
    <location>
        <begin position="335"/>
        <end position="347"/>
    </location>
</feature>
<feature type="region of interest" description="Disordered" evidence="11">
    <location>
        <begin position="1053"/>
        <end position="1081"/>
    </location>
</feature>
<dbReference type="OrthoDB" id="1632057at2"/>
<accession>A0A378XFF6</accession>
<reference evidence="16 17" key="1">
    <citation type="submission" date="2018-06" db="EMBL/GenBank/DDBJ databases">
        <authorList>
            <consortium name="Pathogen Informatics"/>
            <person name="Doyle S."/>
        </authorList>
    </citation>
    <scope>NUCLEOTIDE SEQUENCE [LARGE SCALE GENOMIC DNA]</scope>
    <source>
        <strain evidence="16 17">NCTC11997</strain>
    </source>
</reference>
<reference evidence="15 18" key="2">
    <citation type="submission" date="2020-12" db="EMBL/GenBank/DDBJ databases">
        <title>FDA dAtabase for Regulatory Grade micrObial Sequences (FDA-ARGOS): Supporting development and validation of Infectious Disease Dx tests.</title>
        <authorList>
            <person name="Sproer C."/>
            <person name="Gronow S."/>
            <person name="Severitt S."/>
            <person name="Schroder I."/>
            <person name="Tallon L."/>
            <person name="Sadzewicz L."/>
            <person name="Zhao X."/>
            <person name="Boylan J."/>
            <person name="Ott S."/>
            <person name="Bowen H."/>
            <person name="Vavikolanu K."/>
            <person name="Mehta A."/>
            <person name="Aluvathingal J."/>
            <person name="Nadendla S."/>
            <person name="Lowell S."/>
            <person name="Myers T."/>
            <person name="Yan Y."/>
            <person name="Sichtig H."/>
        </authorList>
    </citation>
    <scope>NUCLEOTIDE SEQUENCE [LARGE SCALE GENOMIC DNA]</scope>
    <source>
        <strain evidence="15 18">FDAARGOS_872</strain>
    </source>
</reference>
<dbReference type="Gene3D" id="2.20.70.140">
    <property type="match status" value="4"/>
</dbReference>
<evidence type="ECO:0000256" key="8">
    <source>
        <dbReference type="ARBA" id="ARBA00022927"/>
    </source>
</evidence>
<gene>
    <name evidence="15" type="ORF">I6G29_07435</name>
    <name evidence="16" type="ORF">NCTC11997_01549</name>
</gene>
<dbReference type="Gene3D" id="6.10.250.2040">
    <property type="match status" value="2"/>
</dbReference>
<evidence type="ECO:0000313" key="15">
    <source>
        <dbReference type="EMBL" id="QPT39038.1"/>
    </source>
</evidence>
<feature type="domain" description="Trimeric autotransporter adhesin YadA-like stalk" evidence="14">
    <location>
        <begin position="811"/>
        <end position="841"/>
    </location>
</feature>
<dbReference type="GO" id="GO:0015031">
    <property type="term" value="P:protein transport"/>
    <property type="evidence" value="ECO:0007669"/>
    <property type="project" value="UniProtKB-KW"/>
</dbReference>
<dbReference type="Gene3D" id="6.20.50.100">
    <property type="match status" value="3"/>
</dbReference>
<dbReference type="RefSeq" id="WP_018574257.1">
    <property type="nucleotide sequence ID" value="NZ_CP065725.1"/>
</dbReference>
<feature type="domain" description="Trimeric autotransporter adhesin YadA-like stalk" evidence="14">
    <location>
        <begin position="1353"/>
        <end position="1392"/>
    </location>
</feature>
<feature type="domain" description="Trimeric autotransporter adhesin YadA-like stalk" evidence="14">
    <location>
        <begin position="477"/>
        <end position="517"/>
    </location>
</feature>
<evidence type="ECO:0000256" key="7">
    <source>
        <dbReference type="ARBA" id="ARBA00022729"/>
    </source>
</evidence>
<evidence type="ECO:0000256" key="6">
    <source>
        <dbReference type="ARBA" id="ARBA00022692"/>
    </source>
</evidence>
<keyword evidence="4" id="KW-0813">Transport</keyword>
<feature type="domain" description="Trimeric autotransporter adhesin YadA-like head" evidence="13">
    <location>
        <begin position="274"/>
        <end position="300"/>
    </location>
</feature>
<keyword evidence="5" id="KW-1134">Transmembrane beta strand</keyword>
<dbReference type="Gene3D" id="2.150.10.10">
    <property type="entry name" value="Serralysin-like metalloprotease, C-terminal"/>
    <property type="match status" value="4"/>
</dbReference>
<keyword evidence="8" id="KW-0653">Protein transport</keyword>
<dbReference type="InterPro" id="IPR011049">
    <property type="entry name" value="Serralysin-like_metalloprot_C"/>
</dbReference>
<dbReference type="STRING" id="1122619.GCA_000373745_01070"/>
<evidence type="ECO:0000259" key="13">
    <source>
        <dbReference type="Pfam" id="PF05658"/>
    </source>
</evidence>
<evidence type="ECO:0000259" key="14">
    <source>
        <dbReference type="Pfam" id="PF05662"/>
    </source>
</evidence>
<keyword evidence="9" id="KW-0472">Membrane</keyword>
<evidence type="ECO:0000313" key="18">
    <source>
        <dbReference type="Proteomes" id="UP000594903"/>
    </source>
</evidence>
<evidence type="ECO:0000256" key="5">
    <source>
        <dbReference type="ARBA" id="ARBA00022452"/>
    </source>
</evidence>
<dbReference type="Proteomes" id="UP000254603">
    <property type="component" value="Unassembled WGS sequence"/>
</dbReference>
<dbReference type="SUPFAM" id="SSF54523">
    <property type="entry name" value="Pili subunits"/>
    <property type="match status" value="1"/>
</dbReference>
<name>A0A378XFF6_9BURK</name>
<dbReference type="InterPro" id="IPR005594">
    <property type="entry name" value="YadA_C"/>
</dbReference>
<dbReference type="GO" id="GO:0009986">
    <property type="term" value="C:cell surface"/>
    <property type="evidence" value="ECO:0007669"/>
    <property type="project" value="UniProtKB-SubCell"/>
</dbReference>
<dbReference type="InterPro" id="IPR008640">
    <property type="entry name" value="Adhesin_Head_dom"/>
</dbReference>
<dbReference type="EMBL" id="UGSB01000001">
    <property type="protein sequence ID" value="SUA54583.1"/>
    <property type="molecule type" value="Genomic_DNA"/>
</dbReference>
<feature type="domain" description="Trimeric autotransporter adhesin YadA-like stalk" evidence="14">
    <location>
        <begin position="74"/>
        <end position="101"/>
    </location>
</feature>
<comment type="subcellular location">
    <subcellularLocation>
        <location evidence="2">Cell outer membrane</location>
    </subcellularLocation>
    <subcellularLocation>
        <location evidence="1">Cell surface</location>
    </subcellularLocation>
</comment>
<evidence type="ECO:0000256" key="2">
    <source>
        <dbReference type="ARBA" id="ARBA00004442"/>
    </source>
</evidence>
<feature type="domain" description="Trimeric autotransporter adhesin YadA-like stalk" evidence="14">
    <location>
        <begin position="646"/>
        <end position="687"/>
    </location>
</feature>
<feature type="compositionally biased region" description="Gly residues" evidence="11">
    <location>
        <begin position="1056"/>
        <end position="1076"/>
    </location>
</feature>
<keyword evidence="18" id="KW-1185">Reference proteome</keyword>
<feature type="compositionally biased region" description="Low complexity" evidence="11">
    <location>
        <begin position="305"/>
        <end position="321"/>
    </location>
</feature>
<dbReference type="EMBL" id="CP065725">
    <property type="protein sequence ID" value="QPT39038.1"/>
    <property type="molecule type" value="Genomic_DNA"/>
</dbReference>
<dbReference type="Proteomes" id="UP000594903">
    <property type="component" value="Chromosome"/>
</dbReference>
<sequence length="1464" mass="146426">MSVAKTDAVAVGYAAKAETTAVALGVGAQAKEGNIALGNNSFASNVSGAGSITGQAFSGTSVSVGNAETGLTRRITNVQDGHSGYDAVNVRQLEALKASLGSFEPESGGNVNYNPEGNTISVGDATAGNHAVSLQQAEALIADGKPRFYSVNPNGDSANANGEGALGPNSDNSMAIGHAARIDSAEKATAVGYKVLVKSNDGTALGSGSIVDDAAGVAVGLGAYSRGINSLAIGTDAQTEEKANGANADNAIAIGTKARASENSASALGHHATASGLKSSAMGFHANATGPDAIAFGSNSVASGSSSQASGTGARASGANAQASGTGARASGANAQASGTGARASGASAQASGTSAFGYASDGIALGTGAVSGFFDLHNQNPERNTAGIAIGSRSLADQQHALAMGVEAEARAKSSSAIGDGAKAQHEGSVALGSSAKTAAAVGFETYTIDKQTYTFAGTEPIATVSVGNDEEKRTITNVAAGHISAQSTDAINGSQLFQTNKAVDALGNNLDTAGESVAKALGGTSSYSPETHTVTAGLTVQGNKYTTVQDALNYVGQGWKVSAQGNNPTNVLPGETVDFKTGNSNLSVTKPADADEITYTLSNALDLTSSGSVTIGDTVLNNNGLTINGGPSVTTAGIDAGDLKITNVAPGDINPISKDAVNGSQLNSLADEIVNSYGGNASQTGGDITFTDIGGTGEDTIHDAIKQVNATANAGWNVSSNNGTTSANIGPDGTVDFTGDSNITIEQTGTDDDAKLAVKLNRDLDLDSVTAGGTVINANGLSFINLISGEPLPNTVAIKPYGIDMGNNKISNLAAGTNSTDAVNVGQLKGVVEVFGGEATIGLDGTLIAPTYVVGNADQEFNTVGDAIKELNTGWTVKSDGTIGGNTDGSAIQARDIVDIGVKNPADENLLVESKQDGDTTTIDFSLNQNLKLTSVNAGGTLINSDGLSFVDASGVQLPNTVFIKPDGIDMGGNKITNVAPGTIGEDSTDAINGSQLWALGDSLAKVFGGNAAFDPETGGLTITPYEINGEEFEDVYSAINKLAEGWKIDVGSGTPGESGGEGSAPGAGTGTGGPESILPGDQLTLVAGDNIIIEQKPKEDKNVNIEISVNPNLVVDSVTAGQTVMDDSGVKVGDNVHLGDTGLTIVGGPTGDLAFTADKVDVGGNKIQNVADGIIADGSKDAINGGQIKEISQSVADAFGGGSTVNSDGTVSAPTYTVGNQDKVVNNVGDALDILNQGWTLSAEGNDTQVQAGDKVSLVNDDKNIVITHAADSGTVAFNLSDNIQVGETITIGGDKNNQTVINQGGITTNTVTATSVTTNNFNAGGGTMIVNEGSVAIAENTHINMGGNRITNVAPGVDGTDVVNMNQLGTVANSLSRDIRRVDREARAGTASAAAMANLPQAYLPGKSMFAVAGAGHRGESGYAAGLSTVSDNGKWVIKGSVAGNSRGDVTYGAGVGYQW</sequence>
<proteinExistence type="inferred from homology"/>
<organism evidence="16 17">
    <name type="scientific">Oligella ureolytica</name>
    <dbReference type="NCBI Taxonomy" id="90244"/>
    <lineage>
        <taxon>Bacteria</taxon>
        <taxon>Pseudomonadati</taxon>
        <taxon>Pseudomonadota</taxon>
        <taxon>Betaproteobacteria</taxon>
        <taxon>Burkholderiales</taxon>
        <taxon>Alcaligenaceae</taxon>
        <taxon>Oligella</taxon>
    </lineage>
</organism>
<evidence type="ECO:0000256" key="9">
    <source>
        <dbReference type="ARBA" id="ARBA00023136"/>
    </source>
</evidence>
<evidence type="ECO:0000256" key="4">
    <source>
        <dbReference type="ARBA" id="ARBA00022448"/>
    </source>
</evidence>
<evidence type="ECO:0000256" key="3">
    <source>
        <dbReference type="ARBA" id="ARBA00005848"/>
    </source>
</evidence>
<protein>
    <submittedName>
        <fullName evidence="16">Haemagglutinin</fullName>
    </submittedName>
    <submittedName>
        <fullName evidence="15">YadA-like family protein</fullName>
    </submittedName>
</protein>
<dbReference type="CDD" id="cd12820">
    <property type="entry name" value="LbR_YadA-like"/>
    <property type="match status" value="1"/>
</dbReference>
<evidence type="ECO:0000313" key="16">
    <source>
        <dbReference type="EMBL" id="SUA54583.1"/>
    </source>
</evidence>
<keyword evidence="7" id="KW-0732">Signal</keyword>
<dbReference type="InterPro" id="IPR008635">
    <property type="entry name" value="Coiled_stalk_dom"/>
</dbReference>
<feature type="domain" description="Trimeric autotransporter adhesin YadA-like stalk" evidence="14">
    <location>
        <begin position="1169"/>
        <end position="1212"/>
    </location>
</feature>
<evidence type="ECO:0000256" key="10">
    <source>
        <dbReference type="ARBA" id="ARBA00023237"/>
    </source>
</evidence>
<feature type="region of interest" description="Disordered" evidence="11">
    <location>
        <begin position="305"/>
        <end position="347"/>
    </location>
</feature>
<keyword evidence="6" id="KW-0812">Transmembrane</keyword>